<dbReference type="EMBL" id="LK056683">
    <property type="protein sequence ID" value="CDU25152.1"/>
    <property type="molecule type" value="Genomic_DNA"/>
</dbReference>
<dbReference type="AlphaFoldDB" id="A0A127ZGR3"/>
<proteinExistence type="inferred from homology"/>
<dbReference type="SUPFAM" id="SSF158573">
    <property type="entry name" value="GINS helical bundle-like"/>
    <property type="match status" value="1"/>
</dbReference>
<dbReference type="PANTHER" id="PTHR12914">
    <property type="entry name" value="PARTNER OF SLD5"/>
    <property type="match status" value="1"/>
</dbReference>
<evidence type="ECO:0000256" key="1">
    <source>
        <dbReference type="RuleBase" id="RU368085"/>
    </source>
</evidence>
<evidence type="ECO:0000313" key="2">
    <source>
        <dbReference type="EMBL" id="CDU25152.1"/>
    </source>
</evidence>
<accession>A0A127ZGR3</accession>
<name>A0A127ZGR3_9BASI</name>
<dbReference type="PANTHER" id="PTHR12914:SF2">
    <property type="entry name" value="DNA REPLICATION COMPLEX GINS PROTEIN PSF1"/>
    <property type="match status" value="1"/>
</dbReference>
<comment type="subcellular location">
    <subcellularLocation>
        <location evidence="1">Nucleus</location>
    </subcellularLocation>
</comment>
<keyword evidence="1" id="KW-0539">Nucleus</keyword>
<keyword evidence="1" id="KW-0235">DNA replication</keyword>
<comment type="subunit">
    <text evidence="1">Component of the GINS complex.</text>
</comment>
<organism evidence="2">
    <name type="scientific">Sporisorium scitamineum</name>
    <dbReference type="NCBI Taxonomy" id="49012"/>
    <lineage>
        <taxon>Eukaryota</taxon>
        <taxon>Fungi</taxon>
        <taxon>Dikarya</taxon>
        <taxon>Basidiomycota</taxon>
        <taxon>Ustilaginomycotina</taxon>
        <taxon>Ustilaginomycetes</taxon>
        <taxon>Ustilaginales</taxon>
        <taxon>Ustilaginaceae</taxon>
        <taxon>Sporisorium</taxon>
    </lineage>
</organism>
<sequence>MFGDQALKLVTEAKACLNLDNVKPYNDELIRSLILETKQLHTHLTTLLSTLESQSAFLSPVEVSGLQSQLLMLHLIISYNKRSLLIYHNVRLDLLFSRLSRHSFSLPILYTKHPHLRTTLSPAEQDHLKRYSELIHRTKLEYLDLSPNLRLDVSDGQVYEPVPTELLVTVKINKDLDDVWLSSNQTAPTTFRKEQTVTINRADVRGLIGRGWVTVVDGSS</sequence>
<gene>
    <name evidence="2" type="ORF">SPSC_04986</name>
</gene>
<comment type="function">
    <text evidence="1">Required for correct functioning of the GINS complex, a complex that plays an essential role in the initiation of DNA replication, and progression of DNA replication forks. GINS complex seems to bind preferentially to single-stranded DNA.</text>
</comment>
<dbReference type="Gene3D" id="1.20.58.1030">
    <property type="match status" value="1"/>
</dbReference>
<dbReference type="InterPro" id="IPR036224">
    <property type="entry name" value="GINS_bundle-like_dom_sf"/>
</dbReference>
<dbReference type="CDD" id="cd11710">
    <property type="entry name" value="GINS_A_psf1"/>
    <property type="match status" value="1"/>
</dbReference>
<protein>
    <recommendedName>
        <fullName evidence="1">DNA replication complex GINS protein PSF1</fullName>
    </recommendedName>
</protein>
<comment type="similarity">
    <text evidence="1">Belongs to the GINS1/PSF1 family.</text>
</comment>
<dbReference type="GO" id="GO:1902983">
    <property type="term" value="P:DNA strand elongation involved in mitotic DNA replication"/>
    <property type="evidence" value="ECO:0007669"/>
    <property type="project" value="TreeGrafter"/>
</dbReference>
<dbReference type="GO" id="GO:0000811">
    <property type="term" value="C:GINS complex"/>
    <property type="evidence" value="ECO:0007669"/>
    <property type="project" value="UniProtKB-UniRule"/>
</dbReference>
<dbReference type="OrthoDB" id="10252587at2759"/>
<dbReference type="InterPro" id="IPR005339">
    <property type="entry name" value="GINS_Psf1"/>
</dbReference>
<reference evidence="2" key="1">
    <citation type="submission" date="2014-06" db="EMBL/GenBank/DDBJ databases">
        <authorList>
            <person name="Ju J."/>
            <person name="Zhang J."/>
        </authorList>
    </citation>
    <scope>NUCLEOTIDE SEQUENCE</scope>
    <source>
        <strain evidence="2">SscI8</strain>
    </source>
</reference>